<dbReference type="AlphaFoldDB" id="A0A1Y2G6C9"/>
<evidence type="ECO:0000313" key="4">
    <source>
        <dbReference type="Proteomes" id="UP000193648"/>
    </source>
</evidence>
<comment type="caution">
    <text evidence="3">The sequence shown here is derived from an EMBL/GenBank/DDBJ whole genome shotgun (WGS) entry which is preliminary data.</text>
</comment>
<dbReference type="EMBL" id="MCFF01000073">
    <property type="protein sequence ID" value="ORY97119.1"/>
    <property type="molecule type" value="Genomic_DNA"/>
</dbReference>
<protein>
    <recommendedName>
        <fullName evidence="2">DUF3020 domain-containing protein</fullName>
    </recommendedName>
</protein>
<proteinExistence type="predicted"/>
<dbReference type="OrthoDB" id="5595797at2759"/>
<feature type="domain" description="DUF3020" evidence="2">
    <location>
        <begin position="98"/>
        <end position="146"/>
    </location>
</feature>
<evidence type="ECO:0000256" key="1">
    <source>
        <dbReference type="SAM" id="MobiDB-lite"/>
    </source>
</evidence>
<dbReference type="Proteomes" id="UP000193648">
    <property type="component" value="Unassembled WGS sequence"/>
</dbReference>
<gene>
    <name evidence="3" type="ORF">BCR41DRAFT_228183</name>
</gene>
<dbReference type="InParanoid" id="A0A1Y2G6C9"/>
<dbReference type="RefSeq" id="XP_021875652.1">
    <property type="nucleotide sequence ID" value="XM_022020050.1"/>
</dbReference>
<feature type="compositionally biased region" description="Polar residues" evidence="1">
    <location>
        <begin position="1"/>
        <end position="16"/>
    </location>
</feature>
<accession>A0A1Y2G6C9</accession>
<name>A0A1Y2G6C9_9FUNG</name>
<organism evidence="3 4">
    <name type="scientific">Lobosporangium transversale</name>
    <dbReference type="NCBI Taxonomy" id="64571"/>
    <lineage>
        <taxon>Eukaryota</taxon>
        <taxon>Fungi</taxon>
        <taxon>Fungi incertae sedis</taxon>
        <taxon>Mucoromycota</taxon>
        <taxon>Mortierellomycotina</taxon>
        <taxon>Mortierellomycetes</taxon>
        <taxon>Mortierellales</taxon>
        <taxon>Mortierellaceae</taxon>
        <taxon>Lobosporangium</taxon>
    </lineage>
</organism>
<dbReference type="STRING" id="64571.A0A1Y2G6C9"/>
<reference evidence="3 4" key="1">
    <citation type="submission" date="2016-07" db="EMBL/GenBank/DDBJ databases">
        <title>Pervasive Adenine N6-methylation of Active Genes in Fungi.</title>
        <authorList>
            <consortium name="DOE Joint Genome Institute"/>
            <person name="Mondo S.J."/>
            <person name="Dannebaum R.O."/>
            <person name="Kuo R.C."/>
            <person name="Labutti K."/>
            <person name="Haridas S."/>
            <person name="Kuo A."/>
            <person name="Salamov A."/>
            <person name="Ahrendt S.R."/>
            <person name="Lipzen A."/>
            <person name="Sullivan W."/>
            <person name="Andreopoulos W.B."/>
            <person name="Clum A."/>
            <person name="Lindquist E."/>
            <person name="Daum C."/>
            <person name="Ramamoorthy G.K."/>
            <person name="Gryganskyi A."/>
            <person name="Culley D."/>
            <person name="Magnuson J.K."/>
            <person name="James T.Y."/>
            <person name="O'Malley M.A."/>
            <person name="Stajich J.E."/>
            <person name="Spatafora J.W."/>
            <person name="Visel A."/>
            <person name="Grigoriev I.V."/>
        </authorList>
    </citation>
    <scope>NUCLEOTIDE SEQUENCE [LARGE SCALE GENOMIC DNA]</scope>
    <source>
        <strain evidence="3 4">NRRL 3116</strain>
    </source>
</reference>
<sequence length="160" mass="17688">MSTELSGSTGNINSTPVAVPTPDAVESDSLNVPLIATVPVSVSPITAIVTPTTSTISATTPTVAAAGISELAALPVPTQTPEEIAKRNAINEKIRTENRERKKRWREANEDRNKDNDLRCRVNKRANKVFVPGQEEQKKQWIEEEFLKRQAKRKEKELSN</sequence>
<feature type="region of interest" description="Disordered" evidence="1">
    <location>
        <begin position="1"/>
        <end position="20"/>
    </location>
</feature>
<evidence type="ECO:0000259" key="2">
    <source>
        <dbReference type="Pfam" id="PF11223"/>
    </source>
</evidence>
<dbReference type="Pfam" id="PF11223">
    <property type="entry name" value="DUF3020"/>
    <property type="match status" value="1"/>
</dbReference>
<dbReference type="InterPro" id="IPR021386">
    <property type="entry name" value="SPP41_DUF3020"/>
</dbReference>
<dbReference type="GeneID" id="33561894"/>
<feature type="region of interest" description="Disordered" evidence="1">
    <location>
        <begin position="95"/>
        <end position="114"/>
    </location>
</feature>
<evidence type="ECO:0000313" key="3">
    <source>
        <dbReference type="EMBL" id="ORY97119.1"/>
    </source>
</evidence>
<keyword evidence="4" id="KW-1185">Reference proteome</keyword>